<feature type="compositionally biased region" description="Polar residues" evidence="1">
    <location>
        <begin position="152"/>
        <end position="166"/>
    </location>
</feature>
<sequence length="196" mass="22075">MQKLEVGAGRIESILGPSQNRNRHDRFREGEITPTPRPWAEIPSVWSQNQVSCNCARNKGEKSSPKEGGHEGDDGEPQPKIVRRRRPPTKNQKKFVETSPIDHVSPEIPQVHLLLVEKIKELASTLKADMKYRKKQFTVDENRRDTYKQFHPLSSGNEPPVFSNSAGDMKRLMPNQTSVTSPSIASTSSPKTSMFS</sequence>
<protein>
    <submittedName>
        <fullName evidence="2">Uncharacterized protein</fullName>
    </submittedName>
</protein>
<evidence type="ECO:0000313" key="3">
    <source>
        <dbReference type="Proteomes" id="UP001604277"/>
    </source>
</evidence>
<proteinExistence type="predicted"/>
<name>A0ABD1UA58_9LAMI</name>
<comment type="caution">
    <text evidence="2">The sequence shown here is derived from an EMBL/GenBank/DDBJ whole genome shotgun (WGS) entry which is preliminary data.</text>
</comment>
<feature type="region of interest" description="Disordered" evidence="1">
    <location>
        <begin position="1"/>
        <end position="44"/>
    </location>
</feature>
<dbReference type="EMBL" id="JBFOLJ010000007">
    <property type="protein sequence ID" value="KAL2521856.1"/>
    <property type="molecule type" value="Genomic_DNA"/>
</dbReference>
<dbReference type="Proteomes" id="UP001604277">
    <property type="component" value="Unassembled WGS sequence"/>
</dbReference>
<reference evidence="3" key="1">
    <citation type="submission" date="2024-07" db="EMBL/GenBank/DDBJ databases">
        <title>Two chromosome-level genome assemblies of Korean endemic species Abeliophyllum distichum and Forsythia ovata (Oleaceae).</title>
        <authorList>
            <person name="Jang H."/>
        </authorList>
    </citation>
    <scope>NUCLEOTIDE SEQUENCE [LARGE SCALE GENOMIC DNA]</scope>
</reference>
<keyword evidence="3" id="KW-1185">Reference proteome</keyword>
<feature type="region of interest" description="Disordered" evidence="1">
    <location>
        <begin position="149"/>
        <end position="196"/>
    </location>
</feature>
<feature type="compositionally biased region" description="Basic and acidic residues" evidence="1">
    <location>
        <begin position="58"/>
        <end position="72"/>
    </location>
</feature>
<dbReference type="AlphaFoldDB" id="A0ABD1UA58"/>
<gene>
    <name evidence="2" type="ORF">Fot_25779</name>
</gene>
<evidence type="ECO:0000256" key="1">
    <source>
        <dbReference type="SAM" id="MobiDB-lite"/>
    </source>
</evidence>
<feature type="region of interest" description="Disordered" evidence="1">
    <location>
        <begin position="56"/>
        <end position="101"/>
    </location>
</feature>
<accession>A0ABD1UA58</accession>
<organism evidence="2 3">
    <name type="scientific">Forsythia ovata</name>
    <dbReference type="NCBI Taxonomy" id="205694"/>
    <lineage>
        <taxon>Eukaryota</taxon>
        <taxon>Viridiplantae</taxon>
        <taxon>Streptophyta</taxon>
        <taxon>Embryophyta</taxon>
        <taxon>Tracheophyta</taxon>
        <taxon>Spermatophyta</taxon>
        <taxon>Magnoliopsida</taxon>
        <taxon>eudicotyledons</taxon>
        <taxon>Gunneridae</taxon>
        <taxon>Pentapetalae</taxon>
        <taxon>asterids</taxon>
        <taxon>lamiids</taxon>
        <taxon>Lamiales</taxon>
        <taxon>Oleaceae</taxon>
        <taxon>Forsythieae</taxon>
        <taxon>Forsythia</taxon>
    </lineage>
</organism>
<feature type="compositionally biased region" description="Basic residues" evidence="1">
    <location>
        <begin position="81"/>
        <end position="93"/>
    </location>
</feature>
<evidence type="ECO:0000313" key="2">
    <source>
        <dbReference type="EMBL" id="KAL2521856.1"/>
    </source>
</evidence>
<feature type="compositionally biased region" description="Low complexity" evidence="1">
    <location>
        <begin position="177"/>
        <end position="196"/>
    </location>
</feature>